<keyword evidence="2" id="KW-1185">Reference proteome</keyword>
<proteinExistence type="predicted"/>
<name>A0AA38SCG8_9ASTR</name>
<protein>
    <submittedName>
        <fullName evidence="1">Uncharacterized protein</fullName>
    </submittedName>
</protein>
<evidence type="ECO:0000313" key="2">
    <source>
        <dbReference type="Proteomes" id="UP001172457"/>
    </source>
</evidence>
<evidence type="ECO:0000313" key="1">
    <source>
        <dbReference type="EMBL" id="KAJ9536313.1"/>
    </source>
</evidence>
<sequence length="128" mass="14430">MQFGENDMDDSLNLFSKCVNLRDLTLHQFSMSGLDTSNICTPKHSNLTITDFDSFPKVFNVVALQLENLTASFNTSMMLKSHRALYGEDFKFLQLSTYGLDSLENFNEAVKLNTQTNMNMICLPAATI</sequence>
<dbReference type="AlphaFoldDB" id="A0AA38SCG8"/>
<dbReference type="EMBL" id="JARYMX010000035">
    <property type="protein sequence ID" value="KAJ9536313.1"/>
    <property type="molecule type" value="Genomic_DNA"/>
</dbReference>
<gene>
    <name evidence="1" type="ORF">OSB04_un000522</name>
</gene>
<comment type="caution">
    <text evidence="1">The sequence shown here is derived from an EMBL/GenBank/DDBJ whole genome shotgun (WGS) entry which is preliminary data.</text>
</comment>
<dbReference type="Proteomes" id="UP001172457">
    <property type="component" value="Unassembled WGS sequence"/>
</dbReference>
<organism evidence="1 2">
    <name type="scientific">Centaurea solstitialis</name>
    <name type="common">yellow star-thistle</name>
    <dbReference type="NCBI Taxonomy" id="347529"/>
    <lineage>
        <taxon>Eukaryota</taxon>
        <taxon>Viridiplantae</taxon>
        <taxon>Streptophyta</taxon>
        <taxon>Embryophyta</taxon>
        <taxon>Tracheophyta</taxon>
        <taxon>Spermatophyta</taxon>
        <taxon>Magnoliopsida</taxon>
        <taxon>eudicotyledons</taxon>
        <taxon>Gunneridae</taxon>
        <taxon>Pentapetalae</taxon>
        <taxon>asterids</taxon>
        <taxon>campanulids</taxon>
        <taxon>Asterales</taxon>
        <taxon>Asteraceae</taxon>
        <taxon>Carduoideae</taxon>
        <taxon>Cardueae</taxon>
        <taxon>Centaureinae</taxon>
        <taxon>Centaurea</taxon>
    </lineage>
</organism>
<accession>A0AA38SCG8</accession>
<reference evidence="1" key="1">
    <citation type="submission" date="2023-03" db="EMBL/GenBank/DDBJ databases">
        <title>Chromosome-scale reference genome and RAD-based genetic map of yellow starthistle (Centaurea solstitialis) reveal putative structural variation and QTLs associated with invader traits.</title>
        <authorList>
            <person name="Reatini B."/>
            <person name="Cang F.A."/>
            <person name="Jiang Q."/>
            <person name="Mckibben M.T.W."/>
            <person name="Barker M.S."/>
            <person name="Rieseberg L.H."/>
            <person name="Dlugosch K.M."/>
        </authorList>
    </citation>
    <scope>NUCLEOTIDE SEQUENCE</scope>
    <source>
        <strain evidence="1">CAN-66</strain>
        <tissue evidence="1">Leaf</tissue>
    </source>
</reference>